<dbReference type="RefSeq" id="WP_069938107.1">
    <property type="nucleotide sequence ID" value="NZ_MAMP01000020.1"/>
</dbReference>
<dbReference type="CDD" id="cd00118">
    <property type="entry name" value="LysM"/>
    <property type="match status" value="1"/>
</dbReference>
<comment type="caution">
    <text evidence="3">The sequence shown here is derived from an EMBL/GenBank/DDBJ whole genome shotgun (WGS) entry which is preliminary data.</text>
</comment>
<dbReference type="SUPFAM" id="SSF54106">
    <property type="entry name" value="LysM domain"/>
    <property type="match status" value="1"/>
</dbReference>
<gene>
    <name evidence="3" type="ORF">BA724_04250</name>
</gene>
<protein>
    <recommendedName>
        <fullName evidence="2">LysM domain-containing protein</fullName>
    </recommendedName>
</protein>
<dbReference type="SMART" id="SM00257">
    <property type="entry name" value="LysM"/>
    <property type="match status" value="1"/>
</dbReference>
<feature type="compositionally biased region" description="Polar residues" evidence="1">
    <location>
        <begin position="138"/>
        <end position="148"/>
    </location>
</feature>
<dbReference type="Proteomes" id="UP000095658">
    <property type="component" value="Unassembled WGS sequence"/>
</dbReference>
<dbReference type="Gene3D" id="3.10.350.10">
    <property type="entry name" value="LysM domain"/>
    <property type="match status" value="1"/>
</dbReference>
<reference evidence="3 4" key="1">
    <citation type="submission" date="2016-06" db="EMBL/GenBank/DDBJ databases">
        <title>Domibacillus iocasae genome sequencing.</title>
        <authorList>
            <person name="Verma A."/>
            <person name="Pal Y."/>
            <person name="Ojha A.K."/>
            <person name="Krishnamurthi S."/>
        </authorList>
    </citation>
    <scope>NUCLEOTIDE SEQUENCE [LARGE SCALE GENOMIC DNA]</scope>
    <source>
        <strain evidence="3 4">DSM 29979</strain>
    </source>
</reference>
<evidence type="ECO:0000259" key="2">
    <source>
        <dbReference type="PROSITE" id="PS51782"/>
    </source>
</evidence>
<evidence type="ECO:0000313" key="3">
    <source>
        <dbReference type="EMBL" id="OES45226.1"/>
    </source>
</evidence>
<sequence>MELNGKVNLQGYLIHGITEDWDVPGDLPSQPVEDGMDLTDHVIVGATTLSLTGILTRPTPERVQVLIDRLESWKAAGTRLQYEGSKIVQNVAIKDFKYSKDAKIRNGYNFSMTLQQIRVGKPSYVKTTAPAATKPVTNSGQKQPANANTKEKYHIVKKGDTYWALAKKYGSTVKQLRDWNKYPDRKIPIKAKLRVA</sequence>
<keyword evidence="4" id="KW-1185">Reference proteome</keyword>
<dbReference type="EMBL" id="MAMP01000020">
    <property type="protein sequence ID" value="OES45226.1"/>
    <property type="molecule type" value="Genomic_DNA"/>
</dbReference>
<feature type="region of interest" description="Disordered" evidence="1">
    <location>
        <begin position="130"/>
        <end position="149"/>
    </location>
</feature>
<dbReference type="PROSITE" id="PS51782">
    <property type="entry name" value="LYSM"/>
    <property type="match status" value="1"/>
</dbReference>
<dbReference type="InterPro" id="IPR018392">
    <property type="entry name" value="LysM"/>
</dbReference>
<accession>A0A1E7DQ59</accession>
<organism evidence="3 4">
    <name type="scientific">Domibacillus iocasae</name>
    <dbReference type="NCBI Taxonomy" id="1714016"/>
    <lineage>
        <taxon>Bacteria</taxon>
        <taxon>Bacillati</taxon>
        <taxon>Bacillota</taxon>
        <taxon>Bacilli</taxon>
        <taxon>Bacillales</taxon>
        <taxon>Bacillaceae</taxon>
        <taxon>Domibacillus</taxon>
    </lineage>
</organism>
<name>A0A1E7DQ59_9BACI</name>
<evidence type="ECO:0000313" key="4">
    <source>
        <dbReference type="Proteomes" id="UP000095658"/>
    </source>
</evidence>
<dbReference type="OrthoDB" id="2969869at2"/>
<dbReference type="Pfam" id="PF21821">
    <property type="entry name" value="Dit_like"/>
    <property type="match status" value="1"/>
</dbReference>
<dbReference type="InterPro" id="IPR048494">
    <property type="entry name" value="Dit-like_N"/>
</dbReference>
<proteinExistence type="predicted"/>
<dbReference type="InterPro" id="IPR036779">
    <property type="entry name" value="LysM_dom_sf"/>
</dbReference>
<dbReference type="AlphaFoldDB" id="A0A1E7DQ59"/>
<feature type="domain" description="LysM" evidence="2">
    <location>
        <begin position="152"/>
        <end position="195"/>
    </location>
</feature>
<dbReference type="STRING" id="1714016.BA724_04250"/>
<dbReference type="Pfam" id="PF01476">
    <property type="entry name" value="LysM"/>
    <property type="match status" value="1"/>
</dbReference>
<evidence type="ECO:0000256" key="1">
    <source>
        <dbReference type="SAM" id="MobiDB-lite"/>
    </source>
</evidence>